<dbReference type="OrthoDB" id="288014at2"/>
<evidence type="ECO:0000313" key="4">
    <source>
        <dbReference type="EMBL" id="AZA14363.1"/>
    </source>
</evidence>
<dbReference type="PANTHER" id="PTHR34535:SF3">
    <property type="entry name" value="HYDROGENASE MATURATION FACTOR HYPA"/>
    <property type="match status" value="1"/>
</dbReference>
<dbReference type="PIRSF" id="PIRSF004761">
    <property type="entry name" value="Hydrgn_mat_HypA"/>
    <property type="match status" value="1"/>
</dbReference>
<dbReference type="InterPro" id="IPR000688">
    <property type="entry name" value="HypA/HybF"/>
</dbReference>
<keyword evidence="3" id="KW-0862">Zinc</keyword>
<dbReference type="PANTHER" id="PTHR34535">
    <property type="entry name" value="HYDROGENASE MATURATION FACTOR HYPA"/>
    <property type="match status" value="1"/>
</dbReference>
<evidence type="ECO:0000256" key="2">
    <source>
        <dbReference type="ARBA" id="ARBA00022723"/>
    </source>
</evidence>
<dbReference type="GO" id="GO:0051604">
    <property type="term" value="P:protein maturation"/>
    <property type="evidence" value="ECO:0007669"/>
    <property type="project" value="InterPro"/>
</dbReference>
<keyword evidence="5" id="KW-1185">Reference proteome</keyword>
<evidence type="ECO:0000313" key="5">
    <source>
        <dbReference type="Proteomes" id="UP000269019"/>
    </source>
</evidence>
<keyword evidence="1" id="KW-0533">Nickel</keyword>
<dbReference type="Proteomes" id="UP000269019">
    <property type="component" value="Chromosome"/>
</dbReference>
<sequence>MHELGLLTGVVGAVEHAAAGRTVTAVHLEVGSLAGVVVESLHAAWPLARRGVCADATLQVHYHQAAVWCPKCAQLQAIDEYFALTCPVCDTPTADLRQGREFTVSSIDVETPDSPQD</sequence>
<keyword evidence="2" id="KW-0479">Metal-binding</keyword>
<gene>
    <name evidence="4" type="ORF">CCHOA_09900</name>
</gene>
<organism evidence="4 5">
    <name type="scientific">Corynebacterium choanae</name>
    <dbReference type="NCBI Taxonomy" id="1862358"/>
    <lineage>
        <taxon>Bacteria</taxon>
        <taxon>Bacillati</taxon>
        <taxon>Actinomycetota</taxon>
        <taxon>Actinomycetes</taxon>
        <taxon>Mycobacteriales</taxon>
        <taxon>Corynebacteriaceae</taxon>
        <taxon>Corynebacterium</taxon>
    </lineage>
</organism>
<accession>A0A3G6J9B9</accession>
<dbReference type="GO" id="GO:0016151">
    <property type="term" value="F:nickel cation binding"/>
    <property type="evidence" value="ECO:0007669"/>
    <property type="project" value="InterPro"/>
</dbReference>
<dbReference type="Pfam" id="PF01155">
    <property type="entry name" value="HypA"/>
    <property type="match status" value="1"/>
</dbReference>
<evidence type="ECO:0000256" key="1">
    <source>
        <dbReference type="ARBA" id="ARBA00022596"/>
    </source>
</evidence>
<reference evidence="4 5" key="1">
    <citation type="submission" date="2018-11" db="EMBL/GenBank/DDBJ databases">
        <authorList>
            <person name="Kleinhagauer T."/>
            <person name="Glaeser S.P."/>
            <person name="Spergser J."/>
            <person name="Ruckert C."/>
            <person name="Kaempfer P."/>
            <person name="Busse H.-J."/>
        </authorList>
    </citation>
    <scope>NUCLEOTIDE SEQUENCE [LARGE SCALE GENOMIC DNA]</scope>
    <source>
        <strain evidence="4 5">200CH</strain>
    </source>
</reference>
<dbReference type="Gene3D" id="3.30.2320.80">
    <property type="match status" value="1"/>
</dbReference>
<dbReference type="AlphaFoldDB" id="A0A3G6J9B9"/>
<dbReference type="RefSeq" id="WP_123929615.1">
    <property type="nucleotide sequence ID" value="NZ_CP033896.1"/>
</dbReference>
<dbReference type="EMBL" id="CP033896">
    <property type="protein sequence ID" value="AZA14363.1"/>
    <property type="molecule type" value="Genomic_DNA"/>
</dbReference>
<dbReference type="KEGG" id="ccho:CCHOA_09900"/>
<dbReference type="GO" id="GO:0008270">
    <property type="term" value="F:zinc ion binding"/>
    <property type="evidence" value="ECO:0007669"/>
    <property type="project" value="TreeGrafter"/>
</dbReference>
<name>A0A3G6J9B9_9CORY</name>
<protein>
    <submittedName>
        <fullName evidence="4">Hydrogenase nickel incorporation protein HybF</fullName>
    </submittedName>
</protein>
<evidence type="ECO:0000256" key="3">
    <source>
        <dbReference type="ARBA" id="ARBA00022833"/>
    </source>
</evidence>
<proteinExistence type="predicted"/>